<keyword evidence="7" id="KW-1185">Reference proteome</keyword>
<feature type="region of interest" description="Disordered" evidence="4">
    <location>
        <begin position="696"/>
        <end position="809"/>
    </location>
</feature>
<keyword evidence="3" id="KW-0539">Nucleus</keyword>
<dbReference type="EMBL" id="JAPDRN010000013">
    <property type="protein sequence ID" value="KAJ9640755.1"/>
    <property type="molecule type" value="Genomic_DNA"/>
</dbReference>
<dbReference type="InterPro" id="IPR051127">
    <property type="entry name" value="Fungal_SecMet_Regulators"/>
</dbReference>
<dbReference type="GO" id="GO:0003677">
    <property type="term" value="F:DNA binding"/>
    <property type="evidence" value="ECO:0007669"/>
    <property type="project" value="InterPro"/>
</dbReference>
<evidence type="ECO:0000313" key="6">
    <source>
        <dbReference type="EMBL" id="KAJ9640755.1"/>
    </source>
</evidence>
<dbReference type="GO" id="GO:0006351">
    <property type="term" value="P:DNA-templated transcription"/>
    <property type="evidence" value="ECO:0007669"/>
    <property type="project" value="InterPro"/>
</dbReference>
<feature type="compositionally biased region" description="Basic and acidic residues" evidence="4">
    <location>
        <begin position="697"/>
        <end position="706"/>
    </location>
</feature>
<keyword evidence="1" id="KW-0805">Transcription regulation</keyword>
<name>A0AA38Y9U9_9EURO</name>
<evidence type="ECO:0000313" key="7">
    <source>
        <dbReference type="Proteomes" id="UP001172681"/>
    </source>
</evidence>
<feature type="compositionally biased region" description="Polar residues" evidence="4">
    <location>
        <begin position="770"/>
        <end position="786"/>
    </location>
</feature>
<feature type="compositionally biased region" description="Polar residues" evidence="4">
    <location>
        <begin position="726"/>
        <end position="751"/>
    </location>
</feature>
<organism evidence="6 7">
    <name type="scientific">Knufia peltigerae</name>
    <dbReference type="NCBI Taxonomy" id="1002370"/>
    <lineage>
        <taxon>Eukaryota</taxon>
        <taxon>Fungi</taxon>
        <taxon>Dikarya</taxon>
        <taxon>Ascomycota</taxon>
        <taxon>Pezizomycotina</taxon>
        <taxon>Eurotiomycetes</taxon>
        <taxon>Chaetothyriomycetidae</taxon>
        <taxon>Chaetothyriales</taxon>
        <taxon>Trichomeriaceae</taxon>
        <taxon>Knufia</taxon>
    </lineage>
</organism>
<evidence type="ECO:0000256" key="2">
    <source>
        <dbReference type="ARBA" id="ARBA00023163"/>
    </source>
</evidence>
<gene>
    <name evidence="6" type="ORF">H2204_003044</name>
</gene>
<keyword evidence="2" id="KW-0804">Transcription</keyword>
<dbReference type="CDD" id="cd12148">
    <property type="entry name" value="fungal_TF_MHR"/>
    <property type="match status" value="1"/>
</dbReference>
<sequence>MRYRCLQALVNGAFPNDDTESVASLMQLGKRLGYEMPDLTEAEPFPNDELLKEVPNQTTRSEAQVSHSVTSQPSSRGLDQHPEPSSTDSRLSDSNAASRLELRRRQSSGLIRDDSGHAHFIGPSGTLSFFADLRQLVLSREKKSGETILGTRSPFTNDDTAKALEADDIQESNEQDEAEVANGPSPQSILSDLSKEFSGPVRPDPAHYLKILPPQEVIDDLCQVYFTKIHSDFPLFHRATFEDELEAYVVQWRSKVMPHARKAQETPLSTYGPDFGWLASLYMILLLGSVGQSTSKVGYDVLGMRRTCLSEARSLLPQLVTRCTMTSVQALLLQSLFLHNNNHRNGAWNLLGTAARISFALGLHRQDLDTSFRPVERELRKRVFCTLYGFEQFLSSSLGRPSGLNEYDVEVKAPRDGFLDDGAGTSSDFTTAGLKLQKVLGQTRAAIAKLKEKLSGDDEVGISWASTHTPDKEVLDMLAAWQKELPFHLRVPSIGSVDEILLPKGSLHDTTDDMSLHNLHASLSRQTPRQLRALVLLHIQYHYIALLVTRPTLLWEISSMNSRGTSRAASYHAVHEATQSGSIRTSDRPSPISNTCQYHAAQLTALIVLLDRCQLLNGVSALDVFYAYSAGLVLILGLLRPQKQDPSSDVPVQERNSPSHESKALISILRSTISTVQKSATMKRMAGVMDKFASSVIKEDQPREGELNLDDTTGSTTAAEGLRGQQHGTETRYQVSALDQPSEGVDSSPQITRRHQQRSTDLGSFWPSPGESTHTGGSHSHDNFISSGPGGLHASHQQLEYPQHPSQMSTSGNGQFFDFGQQHQMPHMHYAGHQGHSAVGGGSSFHHHMQSSFDHPHNFSGASLSLEPFSNNAPGMQPDGTFFSGVQGQQMQQNSFWHDPFGRLVDGQILDWADLETFLAT</sequence>
<dbReference type="SMART" id="SM00906">
    <property type="entry name" value="Fungal_trans"/>
    <property type="match status" value="1"/>
</dbReference>
<reference evidence="6" key="1">
    <citation type="submission" date="2022-10" db="EMBL/GenBank/DDBJ databases">
        <title>Culturing micro-colonial fungi from biological soil crusts in the Mojave desert and describing Neophaeococcomyces mojavensis, and introducing the new genera and species Taxawa tesnikishii.</title>
        <authorList>
            <person name="Kurbessoian T."/>
            <person name="Stajich J.E."/>
        </authorList>
    </citation>
    <scope>NUCLEOTIDE SEQUENCE</scope>
    <source>
        <strain evidence="6">TK_35</strain>
    </source>
</reference>
<feature type="compositionally biased region" description="Polar residues" evidence="4">
    <location>
        <begin position="795"/>
        <end position="809"/>
    </location>
</feature>
<feature type="domain" description="Xylanolytic transcriptional activator regulatory" evidence="5">
    <location>
        <begin position="347"/>
        <end position="420"/>
    </location>
</feature>
<dbReference type="InterPro" id="IPR007219">
    <property type="entry name" value="XnlR_reg_dom"/>
</dbReference>
<evidence type="ECO:0000256" key="3">
    <source>
        <dbReference type="ARBA" id="ARBA00023242"/>
    </source>
</evidence>
<protein>
    <recommendedName>
        <fullName evidence="5">Xylanolytic transcriptional activator regulatory domain-containing protein</fullName>
    </recommendedName>
</protein>
<dbReference type="PANTHER" id="PTHR47424:SF6">
    <property type="entry name" value="PROLINE UTILIZATION TRANS-ACTIVATOR"/>
    <property type="match status" value="1"/>
</dbReference>
<proteinExistence type="predicted"/>
<evidence type="ECO:0000256" key="4">
    <source>
        <dbReference type="SAM" id="MobiDB-lite"/>
    </source>
</evidence>
<dbReference type="GO" id="GO:0008270">
    <property type="term" value="F:zinc ion binding"/>
    <property type="evidence" value="ECO:0007669"/>
    <property type="project" value="InterPro"/>
</dbReference>
<evidence type="ECO:0000256" key="1">
    <source>
        <dbReference type="ARBA" id="ARBA00023015"/>
    </source>
</evidence>
<comment type="caution">
    <text evidence="6">The sequence shown here is derived from an EMBL/GenBank/DDBJ whole genome shotgun (WGS) entry which is preliminary data.</text>
</comment>
<dbReference type="Pfam" id="PF04082">
    <property type="entry name" value="Fungal_trans"/>
    <property type="match status" value="1"/>
</dbReference>
<feature type="region of interest" description="Disordered" evidence="4">
    <location>
        <begin position="56"/>
        <end position="97"/>
    </location>
</feature>
<evidence type="ECO:0000259" key="5">
    <source>
        <dbReference type="SMART" id="SM00906"/>
    </source>
</evidence>
<dbReference type="Proteomes" id="UP001172681">
    <property type="component" value="Unassembled WGS sequence"/>
</dbReference>
<accession>A0AA38Y9U9</accession>
<dbReference type="AlphaFoldDB" id="A0AA38Y9U9"/>
<dbReference type="PANTHER" id="PTHR47424">
    <property type="entry name" value="REGULATORY PROTEIN GAL4"/>
    <property type="match status" value="1"/>
</dbReference>